<dbReference type="Proteomes" id="UP001501237">
    <property type="component" value="Unassembled WGS sequence"/>
</dbReference>
<organism evidence="1 2">
    <name type="scientific">Actinocorallia longicatena</name>
    <dbReference type="NCBI Taxonomy" id="111803"/>
    <lineage>
        <taxon>Bacteria</taxon>
        <taxon>Bacillati</taxon>
        <taxon>Actinomycetota</taxon>
        <taxon>Actinomycetes</taxon>
        <taxon>Streptosporangiales</taxon>
        <taxon>Thermomonosporaceae</taxon>
        <taxon>Actinocorallia</taxon>
    </lineage>
</organism>
<comment type="caution">
    <text evidence="1">The sequence shown here is derived from an EMBL/GenBank/DDBJ whole genome shotgun (WGS) entry which is preliminary data.</text>
</comment>
<proteinExistence type="predicted"/>
<evidence type="ECO:0008006" key="3">
    <source>
        <dbReference type="Google" id="ProtNLM"/>
    </source>
</evidence>
<accession>A0ABP6QD31</accession>
<name>A0ABP6QD31_9ACTN</name>
<protein>
    <recommendedName>
        <fullName evidence="3">XRE family transcriptional regulator</fullName>
    </recommendedName>
</protein>
<keyword evidence="2" id="KW-1185">Reference proteome</keyword>
<evidence type="ECO:0000313" key="2">
    <source>
        <dbReference type="Proteomes" id="UP001501237"/>
    </source>
</evidence>
<gene>
    <name evidence="1" type="ORF">GCM10010468_46030</name>
</gene>
<sequence>MEEIAGEIRHLTSCSSLAAFRMACGLSQPEVVERFAKTSPSAVMDQPLLSRIEGFPGAGSRSPQATHIIALATLYGTSPLRLMDPDALDRLEDHERAVLLRCNAAFASYTPAEPPAPRSISEAVSPISTMTSRSRLIPATEHLERQVEMAARRALRFSVTVEGSNVGPETLDQLRDEVSRIAAAYPQQPLAVLLGDLIELQDVAFRLLEGRQRPSETTELYLLAGAISGMLAKASHDLGDPHSAMAQARTGYVCADNARHDGLRAWTRGLQSMVAYWAGWPNDAVRYAQLGQDAAASAQGTSSVWLAAQEARGWAVLGDADQTHAAIGRATDARDQTTPDELDQLGGIMTFSRPRQLYYEADALVWLPGAEAAAAQAASAAVTAYENAEPGERSFSDEAGSRADLALARINSGDLDGAAEALSDVFSLPVDHRIGGILASVRRVHEALRTPTHRTSPTARTTQLEIEAFCQIPASAALPPAR</sequence>
<evidence type="ECO:0000313" key="1">
    <source>
        <dbReference type="EMBL" id="GAA3221050.1"/>
    </source>
</evidence>
<dbReference type="RefSeq" id="WP_344831737.1">
    <property type="nucleotide sequence ID" value="NZ_BAAAUV010000011.1"/>
</dbReference>
<reference evidence="2" key="1">
    <citation type="journal article" date="2019" name="Int. J. Syst. Evol. Microbiol.">
        <title>The Global Catalogue of Microorganisms (GCM) 10K type strain sequencing project: providing services to taxonomists for standard genome sequencing and annotation.</title>
        <authorList>
            <consortium name="The Broad Institute Genomics Platform"/>
            <consortium name="The Broad Institute Genome Sequencing Center for Infectious Disease"/>
            <person name="Wu L."/>
            <person name="Ma J."/>
        </authorList>
    </citation>
    <scope>NUCLEOTIDE SEQUENCE [LARGE SCALE GENOMIC DNA]</scope>
    <source>
        <strain evidence="2">JCM 9377</strain>
    </source>
</reference>
<dbReference type="EMBL" id="BAAAUV010000011">
    <property type="protein sequence ID" value="GAA3221050.1"/>
    <property type="molecule type" value="Genomic_DNA"/>
</dbReference>